<evidence type="ECO:0000313" key="2">
    <source>
        <dbReference type="EMBL" id="OYS95298.1"/>
    </source>
</evidence>
<evidence type="ECO:0000313" key="3">
    <source>
        <dbReference type="Proteomes" id="UP000216681"/>
    </source>
</evidence>
<accession>A0AB73PUQ7</accession>
<organism evidence="2 3">
    <name type="scientific">Limosilactobacillus reuteri</name>
    <name type="common">Lactobacillus reuteri</name>
    <dbReference type="NCBI Taxonomy" id="1598"/>
    <lineage>
        <taxon>Bacteria</taxon>
        <taxon>Bacillati</taxon>
        <taxon>Bacillota</taxon>
        <taxon>Bacilli</taxon>
        <taxon>Lactobacillales</taxon>
        <taxon>Lactobacillaceae</taxon>
        <taxon>Limosilactobacillus</taxon>
    </lineage>
</organism>
<protein>
    <submittedName>
        <fullName evidence="2">Uncharacterized protein</fullName>
    </submittedName>
</protein>
<dbReference type="EMBL" id="NGPX01000009">
    <property type="protein sequence ID" value="OYS95298.1"/>
    <property type="molecule type" value="Genomic_DNA"/>
</dbReference>
<dbReference type="RefSeq" id="WP_094512144.1">
    <property type="nucleotide sequence ID" value="NZ_NGPU01000064.1"/>
</dbReference>
<evidence type="ECO:0000256" key="1">
    <source>
        <dbReference type="SAM" id="Phobius"/>
    </source>
</evidence>
<feature type="transmembrane region" description="Helical" evidence="1">
    <location>
        <begin position="26"/>
        <end position="43"/>
    </location>
</feature>
<proteinExistence type="predicted"/>
<keyword evidence="1" id="KW-0472">Membrane</keyword>
<dbReference type="Proteomes" id="UP000216681">
    <property type="component" value="Unassembled WGS sequence"/>
</dbReference>
<reference evidence="2 3" key="1">
    <citation type="submission" date="2017-05" db="EMBL/GenBank/DDBJ databases">
        <authorList>
            <person name="Lin X.B."/>
            <person name="Stothard P."/>
            <person name="Tasseva G."/>
            <person name="Walter J."/>
        </authorList>
    </citation>
    <scope>NUCLEOTIDE SEQUENCE [LARGE SCALE GENOMIC DNA]</scope>
    <source>
        <strain evidence="2 3">105n</strain>
    </source>
</reference>
<keyword evidence="1" id="KW-0812">Transmembrane</keyword>
<keyword evidence="1" id="KW-1133">Transmembrane helix</keyword>
<comment type="caution">
    <text evidence="2">The sequence shown here is derived from an EMBL/GenBank/DDBJ whole genome shotgun (WGS) entry which is preliminary data.</text>
</comment>
<name>A0AB73PUQ7_LIMRT</name>
<reference evidence="2 3" key="2">
    <citation type="submission" date="2017-09" db="EMBL/GenBank/DDBJ databases">
        <title>Tripartite evolution among Lactobacillus johnsonii, Lactobacillus taiwanensis, Lactobacillus reuteri and their rodent host.</title>
        <authorList>
            <person name="Wang T."/>
            <person name="Knowles S."/>
            <person name="Cheng C."/>
        </authorList>
    </citation>
    <scope>NUCLEOTIDE SEQUENCE [LARGE SCALE GENOMIC DNA]</scope>
    <source>
        <strain evidence="2 3">105n</strain>
    </source>
</reference>
<sequence>MNERQNRKRYVQKRDEPKSWKITKKVVIIALCIVVTPIIILSMLDPQNWSYMILIFLFGPLLNRKY</sequence>
<gene>
    <name evidence="2" type="ORF">CBG15_01955</name>
</gene>
<dbReference type="AlphaFoldDB" id="A0AB73PUQ7"/>